<name>A0A059Y4Z0_MYCBV</name>
<dbReference type="SUPFAM" id="SSF53335">
    <property type="entry name" value="S-adenosyl-L-methionine-dependent methyltransferases"/>
    <property type="match status" value="1"/>
</dbReference>
<organism evidence="4 5">
    <name type="scientific">Mycoplasmopsis bovis CQ-W70</name>
    <dbReference type="NCBI Taxonomy" id="1316930"/>
    <lineage>
        <taxon>Bacteria</taxon>
        <taxon>Bacillati</taxon>
        <taxon>Mycoplasmatota</taxon>
        <taxon>Mycoplasmoidales</taxon>
        <taxon>Metamycoplasmataceae</taxon>
        <taxon>Mycoplasmopsis</taxon>
    </lineage>
</organism>
<dbReference type="SMR" id="A0A059Y4Z0"/>
<reference evidence="4 5" key="1">
    <citation type="submission" date="2013-04" db="EMBL/GenBank/DDBJ databases">
        <authorList>
            <person name="Lin L."/>
            <person name="Zeng Z."/>
            <person name="Xie J."/>
            <person name="Luo L."/>
            <person name="Yang Z."/>
            <person name="Liang W."/>
            <person name="Lin H."/>
            <person name="Dong C."/>
            <person name="Sun Y."/>
        </authorList>
    </citation>
    <scope>NUCLEOTIDE SEQUENCE [LARGE SCALE GENOMIC DNA]</scope>
    <source>
        <strain evidence="4 5">CQ-W70</strain>
    </source>
</reference>
<dbReference type="InterPro" id="IPR001091">
    <property type="entry name" value="RM_Methyltransferase"/>
</dbReference>
<dbReference type="PATRIC" id="fig|1316930.3.peg.713"/>
<evidence type="ECO:0000256" key="1">
    <source>
        <dbReference type="ARBA" id="ARBA00022603"/>
    </source>
</evidence>
<evidence type="ECO:0000259" key="3">
    <source>
        <dbReference type="Pfam" id="PF01555"/>
    </source>
</evidence>
<keyword evidence="2" id="KW-0808">Transferase</keyword>
<dbReference type="InterPro" id="IPR002941">
    <property type="entry name" value="DNA_methylase_N4/N6"/>
</dbReference>
<dbReference type="InterPro" id="IPR029063">
    <property type="entry name" value="SAM-dependent_MTases_sf"/>
</dbReference>
<feature type="domain" description="DNA methylase N-4/N-6" evidence="3">
    <location>
        <begin position="16"/>
        <end position="119"/>
    </location>
</feature>
<dbReference type="PRINTS" id="PR00508">
    <property type="entry name" value="S21N4MTFRASE"/>
</dbReference>
<dbReference type="GO" id="GO:0003677">
    <property type="term" value="F:DNA binding"/>
    <property type="evidence" value="ECO:0007669"/>
    <property type="project" value="InterPro"/>
</dbReference>
<evidence type="ECO:0000313" key="4">
    <source>
        <dbReference type="EMBL" id="AIA34268.1"/>
    </source>
</evidence>
<dbReference type="AlphaFoldDB" id="A0A059Y4Z0"/>
<protein>
    <submittedName>
        <fullName evidence="4">Truncated type III restriction-modification system: methylase</fullName>
    </submittedName>
</protein>
<dbReference type="GO" id="GO:0032259">
    <property type="term" value="P:methylation"/>
    <property type="evidence" value="ECO:0007669"/>
    <property type="project" value="UniProtKB-KW"/>
</dbReference>
<evidence type="ECO:0000256" key="2">
    <source>
        <dbReference type="ARBA" id="ARBA00022679"/>
    </source>
</evidence>
<dbReference type="EMBL" id="CP005933">
    <property type="protein sequence ID" value="AIA34268.1"/>
    <property type="molecule type" value="Genomic_DNA"/>
</dbReference>
<gene>
    <name evidence="4" type="ORF">K668_03490</name>
</gene>
<dbReference type="RefSeq" id="WP_013955016.1">
    <property type="nucleotide sequence ID" value="NZ_CP005933.1"/>
</dbReference>
<dbReference type="Pfam" id="PF01555">
    <property type="entry name" value="N6_N4_Mtase"/>
    <property type="match status" value="1"/>
</dbReference>
<accession>A0A059Y4Z0</accession>
<sequence length="147" mass="16682">MIIKRGSIFKKEYVNNDDLIEKRGDKYYYNKTNILPPKSIIDISNSQGTKHLVQIFNDKIFSNPKSEELLQHIIGLSSKSSDIILDFFLGSGTTAAVAHKMNRKYIGIEQMDYIQDIAAERLKKVIDGEQGGISKFVNWQGTLGQKK</sequence>
<dbReference type="KEGG" id="mbq:K668_03490"/>
<dbReference type="Proteomes" id="UP000027182">
    <property type="component" value="Chromosome"/>
</dbReference>
<dbReference type="Gene3D" id="3.40.50.150">
    <property type="entry name" value="Vaccinia Virus protein VP39"/>
    <property type="match status" value="1"/>
</dbReference>
<proteinExistence type="predicted"/>
<evidence type="ECO:0000313" key="5">
    <source>
        <dbReference type="Proteomes" id="UP000027182"/>
    </source>
</evidence>
<keyword evidence="1 4" id="KW-0489">Methyltransferase</keyword>
<dbReference type="GO" id="GO:0008170">
    <property type="term" value="F:N-methyltransferase activity"/>
    <property type="evidence" value="ECO:0007669"/>
    <property type="project" value="InterPro"/>
</dbReference>
<dbReference type="HOGENOM" id="CLU_1765964_0_0_14"/>